<dbReference type="EMBL" id="LVJN01000021">
    <property type="protein sequence ID" value="OSM00461.1"/>
    <property type="molecule type" value="Genomic_DNA"/>
</dbReference>
<dbReference type="InterPro" id="IPR029063">
    <property type="entry name" value="SAM-dependent_MTases_sf"/>
</dbReference>
<dbReference type="InterPro" id="IPR003682">
    <property type="entry name" value="rRNA_ssu_MeTfrase_G"/>
</dbReference>
<keyword evidence="2 6" id="KW-0698">rRNA processing</keyword>
<dbReference type="GO" id="GO:0070043">
    <property type="term" value="F:rRNA (guanine-N7-)-methyltransferase activity"/>
    <property type="evidence" value="ECO:0007669"/>
    <property type="project" value="UniProtKB-UniRule"/>
</dbReference>
<reference evidence="7 8" key="1">
    <citation type="journal article" date="2016" name="BMC Genomics">
        <title>Combined genomic and structural analyses of a cultured magnetotactic bacterium reveals its niche adaptation to a dynamic environment.</title>
        <authorList>
            <person name="Araujo A.C."/>
            <person name="Morillo V."/>
            <person name="Cypriano J."/>
            <person name="Teixeira L.C."/>
            <person name="Leao P."/>
            <person name="Lyra S."/>
            <person name="Almeida L.G."/>
            <person name="Bazylinski D.A."/>
            <person name="Vasconcellos A.T."/>
            <person name="Abreu F."/>
            <person name="Lins U."/>
        </authorList>
    </citation>
    <scope>NUCLEOTIDE SEQUENCE [LARGE SCALE GENOMIC DNA]</scope>
    <source>
        <strain evidence="7 8">IT-1</strain>
    </source>
</reference>
<comment type="catalytic activity">
    <reaction evidence="6">
        <text>guanosine(527) in 16S rRNA + S-adenosyl-L-methionine = N(7)-methylguanosine(527) in 16S rRNA + S-adenosyl-L-homocysteine</text>
        <dbReference type="Rhea" id="RHEA:42732"/>
        <dbReference type="Rhea" id="RHEA-COMP:10209"/>
        <dbReference type="Rhea" id="RHEA-COMP:10210"/>
        <dbReference type="ChEBI" id="CHEBI:57856"/>
        <dbReference type="ChEBI" id="CHEBI:59789"/>
        <dbReference type="ChEBI" id="CHEBI:74269"/>
        <dbReference type="ChEBI" id="CHEBI:74480"/>
        <dbReference type="EC" id="2.1.1.170"/>
    </reaction>
</comment>
<evidence type="ECO:0000256" key="5">
    <source>
        <dbReference type="ARBA" id="ARBA00022691"/>
    </source>
</evidence>
<evidence type="ECO:0000313" key="7">
    <source>
        <dbReference type="EMBL" id="OSM00461.1"/>
    </source>
</evidence>
<evidence type="ECO:0000256" key="4">
    <source>
        <dbReference type="ARBA" id="ARBA00022679"/>
    </source>
</evidence>
<gene>
    <name evidence="6" type="primary">rsmG</name>
    <name evidence="7" type="ORF">MAIT1_00983</name>
</gene>
<dbReference type="STRING" id="1434232.MAIT1_00983"/>
<proteinExistence type="inferred from homology"/>
<evidence type="ECO:0000256" key="2">
    <source>
        <dbReference type="ARBA" id="ARBA00022552"/>
    </source>
</evidence>
<protein>
    <recommendedName>
        <fullName evidence="6">Ribosomal RNA small subunit methyltransferase G</fullName>
        <ecNumber evidence="6">2.1.1.170</ecNumber>
    </recommendedName>
    <alternativeName>
        <fullName evidence="6">16S rRNA 7-methylguanosine methyltransferase</fullName>
        <shortName evidence="6">16S rRNA m7G methyltransferase</shortName>
    </alternativeName>
</protein>
<dbReference type="RefSeq" id="WP_085447168.1">
    <property type="nucleotide sequence ID" value="NZ_LVJN01000021.1"/>
</dbReference>
<dbReference type="GO" id="GO:0005829">
    <property type="term" value="C:cytosol"/>
    <property type="evidence" value="ECO:0007669"/>
    <property type="project" value="TreeGrafter"/>
</dbReference>
<name>A0A1Y2K2A8_9PROT</name>
<dbReference type="EC" id="2.1.1.170" evidence="6"/>
<organism evidence="7 8">
    <name type="scientific">Magnetofaba australis IT-1</name>
    <dbReference type="NCBI Taxonomy" id="1434232"/>
    <lineage>
        <taxon>Bacteria</taxon>
        <taxon>Pseudomonadati</taxon>
        <taxon>Pseudomonadota</taxon>
        <taxon>Magnetococcia</taxon>
        <taxon>Magnetococcales</taxon>
        <taxon>Magnetococcaceae</taxon>
        <taxon>Magnetofaba</taxon>
    </lineage>
</organism>
<evidence type="ECO:0000256" key="3">
    <source>
        <dbReference type="ARBA" id="ARBA00022603"/>
    </source>
</evidence>
<feature type="binding site" evidence="6">
    <location>
        <position position="125"/>
    </location>
    <ligand>
        <name>S-adenosyl-L-methionine</name>
        <dbReference type="ChEBI" id="CHEBI:59789"/>
    </ligand>
</feature>
<dbReference type="NCBIfam" id="TIGR00138">
    <property type="entry name" value="rsmG_gidB"/>
    <property type="match status" value="1"/>
</dbReference>
<accession>A0A1Y2K2A8</accession>
<dbReference type="OrthoDB" id="9808773at2"/>
<evidence type="ECO:0000256" key="6">
    <source>
        <dbReference type="HAMAP-Rule" id="MF_00074"/>
    </source>
</evidence>
<keyword evidence="5 6" id="KW-0949">S-adenosyl-L-methionine</keyword>
<dbReference type="PANTHER" id="PTHR31760">
    <property type="entry name" value="S-ADENOSYL-L-METHIONINE-DEPENDENT METHYLTRANSFERASES SUPERFAMILY PROTEIN"/>
    <property type="match status" value="1"/>
</dbReference>
<comment type="function">
    <text evidence="6">Specifically methylates the N7 position of guanine in position 527 of 16S rRNA.</text>
</comment>
<dbReference type="PIRSF" id="PIRSF003078">
    <property type="entry name" value="GidB"/>
    <property type="match status" value="1"/>
</dbReference>
<dbReference type="CDD" id="cd02440">
    <property type="entry name" value="AdoMet_MTases"/>
    <property type="match status" value="1"/>
</dbReference>
<dbReference type="Pfam" id="PF02527">
    <property type="entry name" value="GidB"/>
    <property type="match status" value="1"/>
</dbReference>
<comment type="caution">
    <text evidence="7">The sequence shown here is derived from an EMBL/GenBank/DDBJ whole genome shotgun (WGS) entry which is preliminary data.</text>
</comment>
<keyword evidence="8" id="KW-1185">Reference proteome</keyword>
<keyword evidence="3 6" id="KW-0489">Methyltransferase</keyword>
<dbReference type="AlphaFoldDB" id="A0A1Y2K2A8"/>
<evidence type="ECO:0000313" key="8">
    <source>
        <dbReference type="Proteomes" id="UP000194003"/>
    </source>
</evidence>
<evidence type="ECO:0000256" key="1">
    <source>
        <dbReference type="ARBA" id="ARBA00022490"/>
    </source>
</evidence>
<comment type="subcellular location">
    <subcellularLocation>
        <location evidence="6">Cytoplasm</location>
    </subcellularLocation>
</comment>
<feature type="binding site" evidence="6">
    <location>
        <position position="59"/>
    </location>
    <ligand>
        <name>S-adenosyl-L-methionine</name>
        <dbReference type="ChEBI" id="CHEBI:59789"/>
    </ligand>
</feature>
<dbReference type="Gene3D" id="3.40.50.150">
    <property type="entry name" value="Vaccinia Virus protein VP39"/>
    <property type="match status" value="1"/>
</dbReference>
<dbReference type="SUPFAM" id="SSF53335">
    <property type="entry name" value="S-adenosyl-L-methionine-dependent methyltransferases"/>
    <property type="match status" value="1"/>
</dbReference>
<sequence>MASETQQKLDTYISLLQEWNKSFNLIGRSTENEIRTRHIEESIFVAEHLGEAEEIVDFGSGAGIPGIVIAIIRSQNSQVTLIEKDKNKCTFLNYCKKKLDLENVIIEEKNLKNDSEERFDVVVSRATASIEDLVEIGGILLKPSGKLILLVSEQQVNDYIKGSEREINQAQIKQKKIAGRVCTVLMLEGDR</sequence>
<dbReference type="PANTHER" id="PTHR31760:SF0">
    <property type="entry name" value="S-ADENOSYL-L-METHIONINE-DEPENDENT METHYLTRANSFERASES SUPERFAMILY PROTEIN"/>
    <property type="match status" value="1"/>
</dbReference>
<keyword evidence="1 6" id="KW-0963">Cytoplasm</keyword>
<dbReference type="HAMAP" id="MF_00074">
    <property type="entry name" value="16SrRNA_methyltr_G"/>
    <property type="match status" value="1"/>
</dbReference>
<comment type="similarity">
    <text evidence="6">Belongs to the methyltransferase superfamily. RNA methyltransferase RsmG family.</text>
</comment>
<keyword evidence="4 6" id="KW-0808">Transferase</keyword>
<dbReference type="Proteomes" id="UP000194003">
    <property type="component" value="Unassembled WGS sequence"/>
</dbReference>
<comment type="caution">
    <text evidence="6">Lacks conserved residue(s) required for the propagation of feature annotation.</text>
</comment>